<dbReference type="Pfam" id="PF06832">
    <property type="entry name" value="BiPBP_C"/>
    <property type="match status" value="1"/>
</dbReference>
<dbReference type="GO" id="GO:0030288">
    <property type="term" value="C:outer membrane-bounded periplasmic space"/>
    <property type="evidence" value="ECO:0007669"/>
    <property type="project" value="TreeGrafter"/>
</dbReference>
<evidence type="ECO:0000256" key="10">
    <source>
        <dbReference type="ARBA" id="ARBA00044770"/>
    </source>
</evidence>
<dbReference type="Proteomes" id="UP000199603">
    <property type="component" value="Unassembled WGS sequence"/>
</dbReference>
<dbReference type="STRING" id="265719.SAMN04488509_102600"/>
<keyword evidence="7" id="KW-0808">Transferase</keyword>
<dbReference type="InterPro" id="IPR001460">
    <property type="entry name" value="PCN-bd_Tpept"/>
</dbReference>
<evidence type="ECO:0000256" key="1">
    <source>
        <dbReference type="ARBA" id="ARBA00004752"/>
    </source>
</evidence>
<dbReference type="UniPathway" id="UPA00219"/>
<keyword evidence="4" id="KW-0121">Carboxypeptidase</keyword>
<evidence type="ECO:0000313" key="15">
    <source>
        <dbReference type="EMBL" id="SDD47455.1"/>
    </source>
</evidence>
<dbReference type="GO" id="GO:0008955">
    <property type="term" value="F:peptidoglycan glycosyltransferase activity"/>
    <property type="evidence" value="ECO:0007669"/>
    <property type="project" value="UniProtKB-EC"/>
</dbReference>
<dbReference type="EC" id="2.4.99.28" evidence="10"/>
<dbReference type="PANTHER" id="PTHR32282">
    <property type="entry name" value="BINDING PROTEIN TRANSPEPTIDASE, PUTATIVE-RELATED"/>
    <property type="match status" value="1"/>
</dbReference>
<accession>A0A1G6V3E2</accession>
<dbReference type="Gene3D" id="3.40.710.10">
    <property type="entry name" value="DD-peptidase/beta-lactamase superfamily"/>
    <property type="match status" value="1"/>
</dbReference>
<name>A0A1G6V3E2_9GAMM</name>
<dbReference type="GO" id="GO:0004180">
    <property type="term" value="F:carboxypeptidase activity"/>
    <property type="evidence" value="ECO:0007669"/>
    <property type="project" value="UniProtKB-KW"/>
</dbReference>
<keyword evidence="8" id="KW-0378">Hydrolase</keyword>
<comment type="catalytic activity">
    <reaction evidence="11">
        <text>[GlcNAc-(1-&gt;4)-Mur2Ac(oyl-L-Ala-gamma-D-Glu-L-Lys-D-Ala-D-Ala)](n)-di-trans,octa-cis-undecaprenyl diphosphate + beta-D-GlcNAc-(1-&gt;4)-Mur2Ac(oyl-L-Ala-gamma-D-Glu-L-Lys-D-Ala-D-Ala)-di-trans,octa-cis-undecaprenyl diphosphate = [GlcNAc-(1-&gt;4)-Mur2Ac(oyl-L-Ala-gamma-D-Glu-L-Lys-D-Ala-D-Ala)](n+1)-di-trans,octa-cis-undecaprenyl diphosphate + di-trans,octa-cis-undecaprenyl diphosphate + H(+)</text>
        <dbReference type="Rhea" id="RHEA:23708"/>
        <dbReference type="Rhea" id="RHEA-COMP:9602"/>
        <dbReference type="Rhea" id="RHEA-COMP:9603"/>
        <dbReference type="ChEBI" id="CHEBI:15378"/>
        <dbReference type="ChEBI" id="CHEBI:58405"/>
        <dbReference type="ChEBI" id="CHEBI:60033"/>
        <dbReference type="ChEBI" id="CHEBI:78435"/>
        <dbReference type="EC" id="2.4.99.28"/>
    </reaction>
</comment>
<dbReference type="InterPro" id="IPR011815">
    <property type="entry name" value="PBP_1c"/>
</dbReference>
<dbReference type="NCBIfam" id="TIGR02073">
    <property type="entry name" value="PBP_1c"/>
    <property type="match status" value="1"/>
</dbReference>
<proteinExistence type="inferred from homology"/>
<dbReference type="PANTHER" id="PTHR32282:SF15">
    <property type="entry name" value="PENICILLIN-BINDING PROTEIN 1C"/>
    <property type="match status" value="1"/>
</dbReference>
<feature type="domain" description="Glycosyl transferase family 51" evidence="13">
    <location>
        <begin position="64"/>
        <end position="238"/>
    </location>
</feature>
<dbReference type="GO" id="GO:0008658">
    <property type="term" value="F:penicillin binding"/>
    <property type="evidence" value="ECO:0007669"/>
    <property type="project" value="InterPro"/>
</dbReference>
<dbReference type="InterPro" id="IPR012338">
    <property type="entry name" value="Beta-lactam/transpept-like"/>
</dbReference>
<evidence type="ECO:0000256" key="5">
    <source>
        <dbReference type="ARBA" id="ARBA00022670"/>
    </source>
</evidence>
<keyword evidence="5" id="KW-0645">Protease</keyword>
<evidence type="ECO:0000313" key="16">
    <source>
        <dbReference type="Proteomes" id="UP000199603"/>
    </source>
</evidence>
<dbReference type="InterPro" id="IPR050396">
    <property type="entry name" value="Glycosyltr_51/Transpeptidase"/>
</dbReference>
<comment type="similarity">
    <text evidence="3">In the N-terminal section; belongs to the glycosyltransferase 51 family.</text>
</comment>
<evidence type="ECO:0000256" key="6">
    <source>
        <dbReference type="ARBA" id="ARBA00022676"/>
    </source>
</evidence>
<protein>
    <recommendedName>
        <fullName evidence="10">peptidoglycan glycosyltransferase</fullName>
        <ecNumber evidence="10">2.4.99.28</ecNumber>
    </recommendedName>
</protein>
<dbReference type="SUPFAM" id="SSF56601">
    <property type="entry name" value="beta-lactamase/transpeptidase-like"/>
    <property type="match status" value="1"/>
</dbReference>
<sequence>MSTAPARAQQPPPRPARWPRLRRLAWATLALLLLALLLDRLFPPPLPDLGNDLATVVTARDGRPLRAFPDREGVWRLPVLVDAVSPLYLEALLTYEDRWFWRHPGVNPLAALRALAQGLRHGRVVSGASTLTMQVARLIEPQSPGLLGKLRQSLRALQLEWRLDKREILALYLNYAPFGGPIEGVQAASWAYLGKPANQLSHAEAALLAVLPQSPSRLRPDRHPQRAREARDKVLQRLADFAVWSAATVADARAENVVARSLAVPQSAALLAARLRGQHPGQQRIDSSIDHDLQLRLEAQLGAWIERLPPRTSAAVLVLDNRTAEVRAYLGSARFADDARYGHLDMVQAWRSPGSTLKPFVYGLAIDAGSVHSASLLIDAPQDFDGYRPDNFDQRFRGPVSLGEALQQSLNVPAVAVLQQLGPARFAARLEHAGLPLRLPSGDRPNLSLVLGGTEVRLQDLVAAYAALHREGRAPLPRFRPADPLEERRLLSPGAAWIIAELLRSAPDGNDGRFAQLSGARLAHKTGTSYGFRDSWAVGGNAGVTIGVWVGRPDGTPSPGQFGAITALPVLQAVQASLPGEYQQPAQAHPDSVGEAAICWPLGAHADATQAEHCHRRLDAWLLEGAAPLTLAPAGEAQPPSVQRFLMDGAVQRVGACRRGTEVEEARALWPRLAAPWLSGDERRRGLPPALAADCAGARAALADLQITGAREGSRIRAPRGSAAAPTLSLKAAGASGEVRWLVNGRLFATVPAEQSFKHAFEKPGVQDIVAIDDSARYGRLQIEVLAAE</sequence>
<dbReference type="GO" id="GO:0009252">
    <property type="term" value="P:peptidoglycan biosynthetic process"/>
    <property type="evidence" value="ECO:0007669"/>
    <property type="project" value="UniProtKB-UniPathway"/>
</dbReference>
<dbReference type="Gene3D" id="1.10.3810.10">
    <property type="entry name" value="Biosynthetic peptidoglycan transglycosylase-like"/>
    <property type="match status" value="1"/>
</dbReference>
<evidence type="ECO:0000259" key="13">
    <source>
        <dbReference type="Pfam" id="PF00912"/>
    </source>
</evidence>
<dbReference type="Pfam" id="PF00905">
    <property type="entry name" value="Transpeptidase"/>
    <property type="match status" value="1"/>
</dbReference>
<gene>
    <name evidence="15" type="ORF">SAMN04488509_102600</name>
</gene>
<dbReference type="EMBL" id="FNAG01000002">
    <property type="protein sequence ID" value="SDD47455.1"/>
    <property type="molecule type" value="Genomic_DNA"/>
</dbReference>
<dbReference type="InterPro" id="IPR036950">
    <property type="entry name" value="PBP_transglycosylase"/>
</dbReference>
<dbReference type="Pfam" id="PF00912">
    <property type="entry name" value="Transgly"/>
    <property type="match status" value="1"/>
</dbReference>
<dbReference type="AlphaFoldDB" id="A0A1G6V3E2"/>
<keyword evidence="6" id="KW-0328">Glycosyltransferase</keyword>
<evidence type="ECO:0000256" key="7">
    <source>
        <dbReference type="ARBA" id="ARBA00022679"/>
    </source>
</evidence>
<organism evidence="15 16">
    <name type="scientific">Aquimonas voraii</name>
    <dbReference type="NCBI Taxonomy" id="265719"/>
    <lineage>
        <taxon>Bacteria</taxon>
        <taxon>Pseudomonadati</taxon>
        <taxon>Pseudomonadota</taxon>
        <taxon>Gammaproteobacteria</taxon>
        <taxon>Lysobacterales</taxon>
        <taxon>Lysobacteraceae</taxon>
        <taxon>Aquimonas</taxon>
    </lineage>
</organism>
<keyword evidence="16" id="KW-1185">Reference proteome</keyword>
<evidence type="ECO:0000259" key="12">
    <source>
        <dbReference type="Pfam" id="PF00905"/>
    </source>
</evidence>
<comment type="similarity">
    <text evidence="2">In the C-terminal section; belongs to the transpeptidase family.</text>
</comment>
<dbReference type="InterPro" id="IPR023346">
    <property type="entry name" value="Lysozyme-like_dom_sf"/>
</dbReference>
<evidence type="ECO:0000256" key="9">
    <source>
        <dbReference type="ARBA" id="ARBA00023268"/>
    </source>
</evidence>
<dbReference type="SUPFAM" id="SSF53955">
    <property type="entry name" value="Lysozyme-like"/>
    <property type="match status" value="1"/>
</dbReference>
<dbReference type="RefSeq" id="WP_091240788.1">
    <property type="nucleotide sequence ID" value="NZ_FNAG01000002.1"/>
</dbReference>
<dbReference type="InterPro" id="IPR001264">
    <property type="entry name" value="Glyco_trans_51"/>
</dbReference>
<keyword evidence="9" id="KW-0511">Multifunctional enzyme</keyword>
<dbReference type="OrthoDB" id="9766909at2"/>
<evidence type="ECO:0000256" key="3">
    <source>
        <dbReference type="ARBA" id="ARBA00007739"/>
    </source>
</evidence>
<evidence type="ECO:0000256" key="8">
    <source>
        <dbReference type="ARBA" id="ARBA00022801"/>
    </source>
</evidence>
<dbReference type="InterPro" id="IPR009647">
    <property type="entry name" value="PBP_C"/>
</dbReference>
<evidence type="ECO:0000256" key="11">
    <source>
        <dbReference type="ARBA" id="ARBA00049902"/>
    </source>
</evidence>
<dbReference type="GO" id="GO:0006508">
    <property type="term" value="P:proteolysis"/>
    <property type="evidence" value="ECO:0007669"/>
    <property type="project" value="UniProtKB-KW"/>
</dbReference>
<evidence type="ECO:0000259" key="14">
    <source>
        <dbReference type="Pfam" id="PF06832"/>
    </source>
</evidence>
<feature type="domain" description="Penicillin-binding C-terminal" evidence="14">
    <location>
        <begin position="702"/>
        <end position="775"/>
    </location>
</feature>
<feature type="domain" description="Penicillin-binding protein transpeptidase" evidence="12">
    <location>
        <begin position="315"/>
        <end position="533"/>
    </location>
</feature>
<comment type="pathway">
    <text evidence="1">Cell wall biogenesis; peptidoglycan biosynthesis.</text>
</comment>
<evidence type="ECO:0000256" key="2">
    <source>
        <dbReference type="ARBA" id="ARBA00007090"/>
    </source>
</evidence>
<reference evidence="15 16" key="1">
    <citation type="submission" date="2016-10" db="EMBL/GenBank/DDBJ databases">
        <authorList>
            <person name="de Groot N.N."/>
        </authorList>
    </citation>
    <scope>NUCLEOTIDE SEQUENCE [LARGE SCALE GENOMIC DNA]</scope>
    <source>
        <strain evidence="15 16">DSM 16957</strain>
    </source>
</reference>
<evidence type="ECO:0000256" key="4">
    <source>
        <dbReference type="ARBA" id="ARBA00022645"/>
    </source>
</evidence>